<dbReference type="PROSITE" id="PS51365">
    <property type="entry name" value="RENAL_DIPEPTIDASE_2"/>
    <property type="match status" value="1"/>
</dbReference>
<dbReference type="EMBL" id="JACBNQ010000002">
    <property type="protein sequence ID" value="NYB73242.1"/>
    <property type="molecule type" value="Genomic_DNA"/>
</dbReference>
<dbReference type="RefSeq" id="WP_179236926.1">
    <property type="nucleotide sequence ID" value="NZ_JACBNQ010000002.1"/>
</dbReference>
<accession>A0A974BHJ1</accession>
<comment type="caution">
    <text evidence="1">The sequence shown here is derived from an EMBL/GenBank/DDBJ whole genome shotgun (WGS) entry which is preliminary data.</text>
</comment>
<dbReference type="AlphaFoldDB" id="A0A974BHJ1"/>
<proteinExistence type="predicted"/>
<dbReference type="PANTHER" id="PTHR10443:SF12">
    <property type="entry name" value="DIPEPTIDASE"/>
    <property type="match status" value="1"/>
</dbReference>
<protein>
    <submittedName>
        <fullName evidence="1">Membrane dipeptidase</fullName>
    </submittedName>
</protein>
<keyword evidence="2" id="KW-1185">Reference proteome</keyword>
<organism evidence="1 2">
    <name type="scientific">Sedimentibacter hydroxybenzoicus DSM 7310</name>
    <dbReference type="NCBI Taxonomy" id="1123245"/>
    <lineage>
        <taxon>Bacteria</taxon>
        <taxon>Bacillati</taxon>
        <taxon>Bacillota</taxon>
        <taxon>Tissierellia</taxon>
        <taxon>Sedimentibacter</taxon>
    </lineage>
</organism>
<dbReference type="CDD" id="cd01301">
    <property type="entry name" value="rDP_like"/>
    <property type="match status" value="1"/>
</dbReference>
<dbReference type="InterPro" id="IPR032466">
    <property type="entry name" value="Metal_Hydrolase"/>
</dbReference>
<dbReference type="Gene3D" id="3.20.20.140">
    <property type="entry name" value="Metal-dependent hydrolases"/>
    <property type="match status" value="1"/>
</dbReference>
<dbReference type="InterPro" id="IPR008257">
    <property type="entry name" value="Pept_M19"/>
</dbReference>
<dbReference type="GO" id="GO:0070573">
    <property type="term" value="F:metallodipeptidase activity"/>
    <property type="evidence" value="ECO:0007669"/>
    <property type="project" value="InterPro"/>
</dbReference>
<name>A0A974BHJ1_SEDHY</name>
<dbReference type="PANTHER" id="PTHR10443">
    <property type="entry name" value="MICROSOMAL DIPEPTIDASE"/>
    <property type="match status" value="1"/>
</dbReference>
<dbReference type="Pfam" id="PF01244">
    <property type="entry name" value="Peptidase_M19"/>
    <property type="match status" value="1"/>
</dbReference>
<dbReference type="GO" id="GO:0006508">
    <property type="term" value="P:proteolysis"/>
    <property type="evidence" value="ECO:0007669"/>
    <property type="project" value="InterPro"/>
</dbReference>
<dbReference type="SUPFAM" id="SSF51556">
    <property type="entry name" value="Metallo-dependent hydrolases"/>
    <property type="match status" value="1"/>
</dbReference>
<evidence type="ECO:0000313" key="2">
    <source>
        <dbReference type="Proteomes" id="UP000611629"/>
    </source>
</evidence>
<evidence type="ECO:0000313" key="1">
    <source>
        <dbReference type="EMBL" id="NYB73242.1"/>
    </source>
</evidence>
<reference evidence="1" key="1">
    <citation type="submission" date="2020-07" db="EMBL/GenBank/DDBJ databases">
        <title>Genomic analysis of a strain of Sedimentibacter Hydroxybenzoicus DSM7310.</title>
        <authorList>
            <person name="Ma S."/>
        </authorList>
    </citation>
    <scope>NUCLEOTIDE SEQUENCE</scope>
    <source>
        <strain evidence="1">DSM 7310</strain>
    </source>
</reference>
<dbReference type="Proteomes" id="UP000611629">
    <property type="component" value="Unassembled WGS sequence"/>
</dbReference>
<sequence length="314" mass="35282">MRLIDLHCDTLLNLYRDNNCGLFDNSGHISLKKMQQGGALAQFFAVYISRNEMKTMDPYEIFQGVYEVYQKEMKKNKDVILPAYCADDVEKNQSSGKMSAFLSIEDGVAVSNKTERLVEFYEKGVRLITLTWNFENEIGFPCSKDEKAHRLGLKPFGFDVLDEMNRLGMLVDVSHLSEGGFYDVAKYSKKPFVASHSCARALCNHQRNLSDEQLKVIGDKGGLVGVNFCAGFLREGAEYSAIEDIVSHTVYMADKAGVESIGFGSDFDGIEDELEMKDYAGYPILLDALSKHFSQAQLDKICKDNAMRIIKDCL</sequence>
<gene>
    <name evidence="1" type="ORF">HZF24_03720</name>
</gene>